<dbReference type="OrthoDB" id="1436925at2"/>
<name>A0A554VPX5_9FLAO</name>
<dbReference type="Proteomes" id="UP000318833">
    <property type="component" value="Unassembled WGS sequence"/>
</dbReference>
<organism evidence="3 4">
    <name type="scientific">Aquimarina algiphila</name>
    <dbReference type="NCBI Taxonomy" id="2047982"/>
    <lineage>
        <taxon>Bacteria</taxon>
        <taxon>Pseudomonadati</taxon>
        <taxon>Bacteroidota</taxon>
        <taxon>Flavobacteriia</taxon>
        <taxon>Flavobacteriales</taxon>
        <taxon>Flavobacteriaceae</taxon>
        <taxon>Aquimarina</taxon>
    </lineage>
</organism>
<dbReference type="EMBL" id="VLNR01000006">
    <property type="protein sequence ID" value="TSE10542.1"/>
    <property type="molecule type" value="Genomic_DNA"/>
</dbReference>
<feature type="signal peptide" evidence="2">
    <location>
        <begin position="1"/>
        <end position="23"/>
    </location>
</feature>
<sequence>MKSSFIYSALLLLLVCTSCNQLSKEEQEFDILMQKIIDVHDEVMPKMGEMSSLIKELETKVDTTAQGQSYAKAQQDVKDAYDFMMSWMSEFSDTFPHQEEDQKVDKEKMSSQMKLLQEEEVKVNKLKDQINASIENAKQILKKS</sequence>
<comment type="caution">
    <text evidence="3">The sequence shown here is derived from an EMBL/GenBank/DDBJ whole genome shotgun (WGS) entry which is preliminary data.</text>
</comment>
<proteinExistence type="predicted"/>
<dbReference type="RefSeq" id="WP_143915583.1">
    <property type="nucleotide sequence ID" value="NZ_CANLFO010000002.1"/>
</dbReference>
<accession>A0A554VPX5</accession>
<feature type="coiled-coil region" evidence="1">
    <location>
        <begin position="99"/>
        <end position="143"/>
    </location>
</feature>
<reference evidence="3 4" key="1">
    <citation type="submission" date="2019-07" db="EMBL/GenBank/DDBJ databases">
        <title>The draft genome sequence of Aquimarina algiphila M91.</title>
        <authorList>
            <person name="Meng X."/>
        </authorList>
    </citation>
    <scope>NUCLEOTIDE SEQUENCE [LARGE SCALE GENOMIC DNA]</scope>
    <source>
        <strain evidence="3 4">M91</strain>
    </source>
</reference>
<keyword evidence="1" id="KW-0175">Coiled coil</keyword>
<protein>
    <recommendedName>
        <fullName evidence="5">Viral A-type inclusion protein</fullName>
    </recommendedName>
</protein>
<evidence type="ECO:0008006" key="5">
    <source>
        <dbReference type="Google" id="ProtNLM"/>
    </source>
</evidence>
<evidence type="ECO:0000313" key="3">
    <source>
        <dbReference type="EMBL" id="TSE10542.1"/>
    </source>
</evidence>
<feature type="chain" id="PRO_5021983957" description="Viral A-type inclusion protein" evidence="2">
    <location>
        <begin position="24"/>
        <end position="144"/>
    </location>
</feature>
<dbReference type="AlphaFoldDB" id="A0A554VPX5"/>
<evidence type="ECO:0000313" key="4">
    <source>
        <dbReference type="Proteomes" id="UP000318833"/>
    </source>
</evidence>
<evidence type="ECO:0000256" key="1">
    <source>
        <dbReference type="SAM" id="Coils"/>
    </source>
</evidence>
<evidence type="ECO:0000256" key="2">
    <source>
        <dbReference type="SAM" id="SignalP"/>
    </source>
</evidence>
<keyword evidence="4" id="KW-1185">Reference proteome</keyword>
<gene>
    <name evidence="3" type="ORF">FOF46_04400</name>
</gene>
<keyword evidence="2" id="KW-0732">Signal</keyword>